<keyword evidence="3" id="KW-1185">Reference proteome</keyword>
<name>A0A848QNT4_9SPHN</name>
<dbReference type="EMBL" id="JABCRE010000002">
    <property type="protein sequence ID" value="NMW31216.1"/>
    <property type="molecule type" value="Genomic_DNA"/>
</dbReference>
<dbReference type="AlphaFoldDB" id="A0A848QNT4"/>
<reference evidence="2 3" key="1">
    <citation type="submission" date="2020-04" db="EMBL/GenBank/DDBJ databases">
        <authorList>
            <person name="Liu A."/>
        </authorList>
    </citation>
    <scope>NUCLEOTIDE SEQUENCE [LARGE SCALE GENOMIC DNA]</scope>
    <source>
        <strain evidence="2 3">RZ02</strain>
    </source>
</reference>
<dbReference type="Proteomes" id="UP000561181">
    <property type="component" value="Unassembled WGS sequence"/>
</dbReference>
<evidence type="ECO:0000259" key="1">
    <source>
        <dbReference type="Pfam" id="PF13338"/>
    </source>
</evidence>
<feature type="domain" description="AbiEi antitoxin N-terminal" evidence="1">
    <location>
        <begin position="15"/>
        <end position="56"/>
    </location>
</feature>
<evidence type="ECO:0000313" key="3">
    <source>
        <dbReference type="Proteomes" id="UP000561181"/>
    </source>
</evidence>
<accession>A0A848QNT4</accession>
<sequence length="205" mass="22091">MPTTGTQRDLAKTVLGKQGIVRLSEFKAAGITAATIGRMLDDGEVVRLSRGMYQLPDAPLDANHSLAEAAKRVPKGVICLVSALAYHELTDQLPRSVWMAIGANDWTPKDGNPPLKTVRFTEALLKDDVMDVSIEGVPVKVFGVAKTIADCFRHRRTVGQSVALEGLQEAIRQRKATASEIAHHAERGGVATVIRPYLEALTANG</sequence>
<protein>
    <submittedName>
        <fullName evidence="2">Transcriptional regulator</fullName>
    </submittedName>
</protein>
<gene>
    <name evidence="2" type="ORF">HKD42_04000</name>
</gene>
<dbReference type="Pfam" id="PF13338">
    <property type="entry name" value="AbiEi_4"/>
    <property type="match status" value="1"/>
</dbReference>
<evidence type="ECO:0000313" key="2">
    <source>
        <dbReference type="EMBL" id="NMW31216.1"/>
    </source>
</evidence>
<organism evidence="2 3">
    <name type="scientific">Pontixanthobacter rizhaonensis</name>
    <dbReference type="NCBI Taxonomy" id="2730337"/>
    <lineage>
        <taxon>Bacteria</taxon>
        <taxon>Pseudomonadati</taxon>
        <taxon>Pseudomonadota</taxon>
        <taxon>Alphaproteobacteria</taxon>
        <taxon>Sphingomonadales</taxon>
        <taxon>Erythrobacteraceae</taxon>
        <taxon>Pontixanthobacter</taxon>
    </lineage>
</organism>
<comment type="caution">
    <text evidence="2">The sequence shown here is derived from an EMBL/GenBank/DDBJ whole genome shotgun (WGS) entry which is preliminary data.</text>
</comment>
<dbReference type="InterPro" id="IPR025159">
    <property type="entry name" value="AbiEi_N"/>
</dbReference>
<dbReference type="RefSeq" id="WP_170010509.1">
    <property type="nucleotide sequence ID" value="NZ_JABCRE010000002.1"/>
</dbReference>
<proteinExistence type="predicted"/>